<feature type="transmembrane region" description="Helical" evidence="7">
    <location>
        <begin position="12"/>
        <end position="32"/>
    </location>
</feature>
<keyword evidence="2 7" id="KW-0812">Transmembrane</keyword>
<dbReference type="InterPro" id="IPR049326">
    <property type="entry name" value="Rhodopsin_dom_fungi"/>
</dbReference>
<evidence type="ECO:0000313" key="9">
    <source>
        <dbReference type="EMBL" id="OQE16334.1"/>
    </source>
</evidence>
<feature type="compositionally biased region" description="Polar residues" evidence="6">
    <location>
        <begin position="317"/>
        <end position="326"/>
    </location>
</feature>
<feature type="transmembrane region" description="Helical" evidence="7">
    <location>
        <begin position="176"/>
        <end position="200"/>
    </location>
</feature>
<feature type="transmembrane region" description="Helical" evidence="7">
    <location>
        <begin position="44"/>
        <end position="70"/>
    </location>
</feature>
<dbReference type="EMBL" id="MLQL01000028">
    <property type="protein sequence ID" value="OQE16334.1"/>
    <property type="molecule type" value="Genomic_DNA"/>
</dbReference>
<evidence type="ECO:0000256" key="5">
    <source>
        <dbReference type="ARBA" id="ARBA00038359"/>
    </source>
</evidence>
<evidence type="ECO:0000256" key="2">
    <source>
        <dbReference type="ARBA" id="ARBA00022692"/>
    </source>
</evidence>
<evidence type="ECO:0000256" key="1">
    <source>
        <dbReference type="ARBA" id="ARBA00004141"/>
    </source>
</evidence>
<evidence type="ECO:0000256" key="6">
    <source>
        <dbReference type="SAM" id="MobiDB-lite"/>
    </source>
</evidence>
<name>A0A1V6SRL6_9EURO</name>
<feature type="transmembrane region" description="Helical" evidence="7">
    <location>
        <begin position="90"/>
        <end position="113"/>
    </location>
</feature>
<dbReference type="GO" id="GO:0016020">
    <property type="term" value="C:membrane"/>
    <property type="evidence" value="ECO:0007669"/>
    <property type="project" value="UniProtKB-SubCell"/>
</dbReference>
<gene>
    <name evidence="9" type="ORF">PENFLA_c028G02185</name>
</gene>
<evidence type="ECO:0000256" key="3">
    <source>
        <dbReference type="ARBA" id="ARBA00022989"/>
    </source>
</evidence>
<feature type="transmembrane region" description="Helical" evidence="7">
    <location>
        <begin position="125"/>
        <end position="147"/>
    </location>
</feature>
<dbReference type="InterPro" id="IPR052337">
    <property type="entry name" value="SAT4-like"/>
</dbReference>
<comment type="subcellular location">
    <subcellularLocation>
        <location evidence="1">Membrane</location>
        <topology evidence="1">Multi-pass membrane protein</topology>
    </subcellularLocation>
</comment>
<evidence type="ECO:0000256" key="4">
    <source>
        <dbReference type="ARBA" id="ARBA00023136"/>
    </source>
</evidence>
<dbReference type="PANTHER" id="PTHR33048">
    <property type="entry name" value="PTH11-LIKE INTEGRAL MEMBRANE PROTEIN (AFU_ORTHOLOGUE AFUA_5G11245)"/>
    <property type="match status" value="1"/>
</dbReference>
<dbReference type="OrthoDB" id="5022096at2759"/>
<feature type="domain" description="Rhodopsin" evidence="8">
    <location>
        <begin position="28"/>
        <end position="274"/>
    </location>
</feature>
<comment type="similarity">
    <text evidence="5">Belongs to the SAT4 family.</text>
</comment>
<feature type="region of interest" description="Disordered" evidence="6">
    <location>
        <begin position="311"/>
        <end position="350"/>
    </location>
</feature>
<proteinExistence type="inferred from homology"/>
<keyword evidence="4 7" id="KW-0472">Membrane</keyword>
<keyword evidence="3 7" id="KW-1133">Transmembrane helix</keyword>
<evidence type="ECO:0000256" key="7">
    <source>
        <dbReference type="SAM" id="Phobius"/>
    </source>
</evidence>
<protein>
    <recommendedName>
        <fullName evidence="8">Rhodopsin domain-containing protein</fullName>
    </recommendedName>
</protein>
<comment type="caution">
    <text evidence="9">The sequence shown here is derived from an EMBL/GenBank/DDBJ whole genome shotgun (WGS) entry which is preliminary data.</text>
</comment>
<dbReference type="Pfam" id="PF20684">
    <property type="entry name" value="Fung_rhodopsin"/>
    <property type="match status" value="1"/>
</dbReference>
<dbReference type="AlphaFoldDB" id="A0A1V6SRL6"/>
<evidence type="ECO:0000313" key="10">
    <source>
        <dbReference type="Proteomes" id="UP000191342"/>
    </source>
</evidence>
<reference evidence="10" key="1">
    <citation type="journal article" date="2017" name="Nat. Microbiol.">
        <title>Global analysis of biosynthetic gene clusters reveals vast potential of secondary metabolite production in Penicillium species.</title>
        <authorList>
            <person name="Nielsen J.C."/>
            <person name="Grijseels S."/>
            <person name="Prigent S."/>
            <person name="Ji B."/>
            <person name="Dainat J."/>
            <person name="Nielsen K.F."/>
            <person name="Frisvad J.C."/>
            <person name="Workman M."/>
            <person name="Nielsen J."/>
        </authorList>
    </citation>
    <scope>NUCLEOTIDE SEQUENCE [LARGE SCALE GENOMIC DNA]</scope>
    <source>
        <strain evidence="10">IBT 14082</strain>
    </source>
</reference>
<keyword evidence="10" id="KW-1185">Reference proteome</keyword>
<dbReference type="Proteomes" id="UP000191342">
    <property type="component" value="Unassembled WGS sequence"/>
</dbReference>
<dbReference type="PANTHER" id="PTHR33048:SF31">
    <property type="entry name" value="INTEGRAL MEMBRANE PROTEIN"/>
    <property type="match status" value="1"/>
</dbReference>
<dbReference type="STRING" id="254877.A0A1V6SRL6"/>
<accession>A0A1V6SRL6</accession>
<feature type="transmembrane region" description="Helical" evidence="7">
    <location>
        <begin position="212"/>
        <end position="232"/>
    </location>
</feature>
<sequence>MVVYADAAPSLAGSTIMLTIVAFITYGLRVYCRLTRKSWGIEDWIMTIALVPFAVLVAGCLGGAFNGIGAHNSTLAKPGNEKYSVEGKKFFLIFEVGYCAAIIPIKLSISWMLIRVAQGRKAYLYAQYVVIAMFVLMNIIALIFILINCIPVEAAWNEEALKNGGHCQPSYVLADVYYACTAVNILTDWVTAFLPIPLLWNVQINRNTKISIIGLMGLGILASLSACVRLKYTVALTNQVDYLYGVADVVIWGFAENSIGMIVGNVATLRPLFRILRDRKTSDYKNYNRSPGYGTSSRTGRANVSRNYELPEIGKGTNHTTTTSVIDHNRRGSVSDGDSQKEILDNGQRPGEADIMVSRQVIVAASVLPSGDQAKIEVPLARWTIGRFDRRDDLSKFGLAVNFPGALR</sequence>
<feature type="transmembrane region" description="Helical" evidence="7">
    <location>
        <begin position="252"/>
        <end position="273"/>
    </location>
</feature>
<organism evidence="9 10">
    <name type="scientific">Penicillium flavigenum</name>
    <dbReference type="NCBI Taxonomy" id="254877"/>
    <lineage>
        <taxon>Eukaryota</taxon>
        <taxon>Fungi</taxon>
        <taxon>Dikarya</taxon>
        <taxon>Ascomycota</taxon>
        <taxon>Pezizomycotina</taxon>
        <taxon>Eurotiomycetes</taxon>
        <taxon>Eurotiomycetidae</taxon>
        <taxon>Eurotiales</taxon>
        <taxon>Aspergillaceae</taxon>
        <taxon>Penicillium</taxon>
    </lineage>
</organism>
<evidence type="ECO:0000259" key="8">
    <source>
        <dbReference type="Pfam" id="PF20684"/>
    </source>
</evidence>